<organism evidence="1 2">
    <name type="scientific">Bowmanella denitrificans</name>
    <dbReference type="NCBI Taxonomy" id="366582"/>
    <lineage>
        <taxon>Bacteria</taxon>
        <taxon>Pseudomonadati</taxon>
        <taxon>Pseudomonadota</taxon>
        <taxon>Gammaproteobacteria</taxon>
        <taxon>Alteromonadales</taxon>
        <taxon>Alteromonadaceae</taxon>
        <taxon>Bowmanella</taxon>
    </lineage>
</organism>
<evidence type="ECO:0000313" key="2">
    <source>
        <dbReference type="Proteomes" id="UP001501757"/>
    </source>
</evidence>
<comment type="caution">
    <text evidence="1">The sequence shown here is derived from an EMBL/GenBank/DDBJ whole genome shotgun (WGS) entry which is preliminary data.</text>
</comment>
<name>A0ABP3H6Y0_9ALTE</name>
<proteinExistence type="predicted"/>
<gene>
    <name evidence="1" type="ORF">GCM10009092_28400</name>
</gene>
<evidence type="ECO:0000313" key="1">
    <source>
        <dbReference type="EMBL" id="GAA0362357.1"/>
    </source>
</evidence>
<protein>
    <submittedName>
        <fullName evidence="1">Uncharacterized protein</fullName>
    </submittedName>
</protein>
<accession>A0ABP3H6Y0</accession>
<keyword evidence="2" id="KW-1185">Reference proteome</keyword>
<reference evidence="2" key="1">
    <citation type="journal article" date="2019" name="Int. J. Syst. Evol. Microbiol.">
        <title>The Global Catalogue of Microorganisms (GCM) 10K type strain sequencing project: providing services to taxonomists for standard genome sequencing and annotation.</title>
        <authorList>
            <consortium name="The Broad Institute Genomics Platform"/>
            <consortium name="The Broad Institute Genome Sequencing Center for Infectious Disease"/>
            <person name="Wu L."/>
            <person name="Ma J."/>
        </authorList>
    </citation>
    <scope>NUCLEOTIDE SEQUENCE [LARGE SCALE GENOMIC DNA]</scope>
    <source>
        <strain evidence="2">JCM 13378</strain>
    </source>
</reference>
<dbReference type="EMBL" id="BAAAEI010000015">
    <property type="protein sequence ID" value="GAA0362357.1"/>
    <property type="molecule type" value="Genomic_DNA"/>
</dbReference>
<sequence>MATGKDRAEKAVRIEFIRDEEKDRQVYLIGQLKSVIIIENHLVNYCIALT</sequence>
<dbReference type="Proteomes" id="UP001501757">
    <property type="component" value="Unassembled WGS sequence"/>
</dbReference>